<dbReference type="InterPro" id="IPR011990">
    <property type="entry name" value="TPR-like_helical_dom_sf"/>
</dbReference>
<evidence type="ECO:0000256" key="2">
    <source>
        <dbReference type="SAM" id="Phobius"/>
    </source>
</evidence>
<dbReference type="InterPro" id="IPR011600">
    <property type="entry name" value="Pept_C14_caspase"/>
</dbReference>
<dbReference type="Gene3D" id="3.40.30.10">
    <property type="entry name" value="Glutaredoxin"/>
    <property type="match status" value="1"/>
</dbReference>
<dbReference type="SUPFAM" id="SSF81901">
    <property type="entry name" value="HCP-like"/>
    <property type="match status" value="1"/>
</dbReference>
<keyword evidence="2" id="KW-0812">Transmembrane</keyword>
<dbReference type="Gene3D" id="3.40.50.1460">
    <property type="match status" value="1"/>
</dbReference>
<name>A0A160PCD7_9HYPH</name>
<reference evidence="4 5" key="1">
    <citation type="journal article" date="2016" name="Genome Announc.">
        <title>Complete Genome Sequence of Methylobacterium populi P-1M, Isolated from Pink-Pigmented Household Biofilm.</title>
        <authorList>
            <person name="Morohoshi T."/>
            <person name="Ikeda T."/>
        </authorList>
    </citation>
    <scope>NUCLEOTIDE SEQUENCE [LARGE SCALE GENOMIC DNA]</scope>
    <source>
        <strain evidence="4 5">P-1M</strain>
    </source>
</reference>
<dbReference type="InterPro" id="IPR036249">
    <property type="entry name" value="Thioredoxin-like_sf"/>
</dbReference>
<feature type="region of interest" description="Disordered" evidence="1">
    <location>
        <begin position="1"/>
        <end position="29"/>
    </location>
</feature>
<evidence type="ECO:0000259" key="3">
    <source>
        <dbReference type="PROSITE" id="PS50208"/>
    </source>
</evidence>
<dbReference type="AlphaFoldDB" id="A0A160PCD7"/>
<accession>A0A160PCD7</accession>
<dbReference type="Proteomes" id="UP000218288">
    <property type="component" value="Chromosome"/>
</dbReference>
<proteinExistence type="predicted"/>
<dbReference type="InterPro" id="IPR029030">
    <property type="entry name" value="Caspase-like_dom_sf"/>
</dbReference>
<dbReference type="Gene3D" id="1.25.40.10">
    <property type="entry name" value="Tetratricopeptide repeat domain"/>
    <property type="match status" value="1"/>
</dbReference>
<dbReference type="InterPro" id="IPR052039">
    <property type="entry name" value="Caspase-related_regulators"/>
</dbReference>
<dbReference type="Pfam" id="PF13462">
    <property type="entry name" value="Thioredoxin_4"/>
    <property type="match status" value="1"/>
</dbReference>
<feature type="transmembrane region" description="Helical" evidence="2">
    <location>
        <begin position="286"/>
        <end position="309"/>
    </location>
</feature>
<keyword evidence="2" id="KW-0472">Membrane</keyword>
<dbReference type="EMBL" id="AP014809">
    <property type="protein sequence ID" value="BAU89061.1"/>
    <property type="molecule type" value="Genomic_DNA"/>
</dbReference>
<organism evidence="4 5">
    <name type="scientific">Methylorubrum populi</name>
    <dbReference type="NCBI Taxonomy" id="223967"/>
    <lineage>
        <taxon>Bacteria</taxon>
        <taxon>Pseudomonadati</taxon>
        <taxon>Pseudomonadota</taxon>
        <taxon>Alphaproteobacteria</taxon>
        <taxon>Hyphomicrobiales</taxon>
        <taxon>Methylobacteriaceae</taxon>
        <taxon>Methylorubrum</taxon>
    </lineage>
</organism>
<keyword evidence="2" id="KW-1133">Transmembrane helix</keyword>
<dbReference type="SUPFAM" id="SSF52833">
    <property type="entry name" value="Thioredoxin-like"/>
    <property type="match status" value="1"/>
</dbReference>
<evidence type="ECO:0000313" key="5">
    <source>
        <dbReference type="Proteomes" id="UP000218288"/>
    </source>
</evidence>
<dbReference type="Pfam" id="PF00656">
    <property type="entry name" value="Peptidase_C14"/>
    <property type="match status" value="1"/>
</dbReference>
<dbReference type="InterPro" id="IPR012336">
    <property type="entry name" value="Thioredoxin-like_fold"/>
</dbReference>
<protein>
    <submittedName>
        <fullName evidence="4">Peptidase C14, caspase catalytic subunit p20</fullName>
    </submittedName>
</protein>
<evidence type="ECO:0000256" key="1">
    <source>
        <dbReference type="SAM" id="MobiDB-lite"/>
    </source>
</evidence>
<gene>
    <name evidence="4" type="ORF">MPPM_0456</name>
</gene>
<feature type="domain" description="Caspase family p20" evidence="3">
    <location>
        <begin position="34"/>
        <end position="166"/>
    </location>
</feature>
<sequence length="937" mass="99881">MPHRRFDLSSLSEAESPRPLKTARAPVEAASRHEPRLALVIGNARYRDRPLANPVRDARDVAWGLEGLGFSVRLLTDATLPAMQEALVAYADAVDAAGSDAVAFVYYAGHGVQAEGANFLIPIAAEITGLRHLATRAMPLDTLARELGRRARKATVIVLDTCRNEFVEDGSGDASATQGMVRSRLPRPTELVYSTAATASAEDGWGNHSPFALALIEEMPGLLVPGTRIQDVVDTVAAKVSLWTANTQTVAVYREGALPPLTLTAEDEVRRRSWSRRPRRPSRRRVAARIAAGAAALSLTVAGGFWFAAYPETRTGLLLRAGLLDGSAYDFACAPPWDGQLDRYGLTRRDWCLSLSNDAIVETGMADRDRRQVVEAGFAAGDPKALALKAMAADRQARQAEAGDDRARLLAEAAAFGRRAAATDLPRGRVLGWMLGDRLQRLDVNLRDLARDLDAAGARGVLLAKLLRESAAKSFSVLTGHGDAADPAEGLDTALSEAAASDPSGKAAYAAAQLYRSGSAFAGGEVQIPRYHAWLRRAASAGLPAATAEWLDLAPSDPALRLSETERRDLMAAAAGADDPPGLYWRARLRMEADALDGAKALRSEPTASLLRRSAEAGFPAAIQVFIDDALDPRDGHAPDMAQALLWLRRAAAAGSGKAAEQLATLLAHGYRGADGAILVAPDPAAARALAERHDLRDAPWALALRADMLRYGALAQRDPAQAIAIWRFIEQRLPAPEIALRARTELDRAWTEASLARDRAANHAFASGDANAPVTVTAFLAADCPACQRFAYDVLRPAIMAFSDPATVRFEVRPVWRDDDAGALEAALVAACAAIPADRFRLFVALMNAQAEWARLATAQERLGAFARLLDGLAGAPDDPARCVADEAARAALGRQRDGFRALPIAATPSVFVGGAAGDTEWVDALKALIASQLPP</sequence>
<dbReference type="GO" id="GO:0004197">
    <property type="term" value="F:cysteine-type endopeptidase activity"/>
    <property type="evidence" value="ECO:0007669"/>
    <property type="project" value="InterPro"/>
</dbReference>
<dbReference type="PANTHER" id="PTHR22576:SF37">
    <property type="entry name" value="MUCOSA-ASSOCIATED LYMPHOID TISSUE LYMPHOMA TRANSLOCATION PROTEIN 1"/>
    <property type="match status" value="1"/>
</dbReference>
<dbReference type="GO" id="GO:0006508">
    <property type="term" value="P:proteolysis"/>
    <property type="evidence" value="ECO:0007669"/>
    <property type="project" value="InterPro"/>
</dbReference>
<dbReference type="RefSeq" id="WP_096483516.1">
    <property type="nucleotide sequence ID" value="NZ_AP014809.1"/>
</dbReference>
<evidence type="ECO:0000313" key="4">
    <source>
        <dbReference type="EMBL" id="BAU89061.1"/>
    </source>
</evidence>
<dbReference type="SUPFAM" id="SSF52129">
    <property type="entry name" value="Caspase-like"/>
    <property type="match status" value="1"/>
</dbReference>
<dbReference type="PROSITE" id="PS50208">
    <property type="entry name" value="CASPASE_P20"/>
    <property type="match status" value="1"/>
</dbReference>
<dbReference type="InterPro" id="IPR001309">
    <property type="entry name" value="Pept_C14_p20"/>
</dbReference>
<dbReference type="PANTHER" id="PTHR22576">
    <property type="entry name" value="MUCOSA ASSOCIATED LYMPHOID TISSUE LYMPHOMA TRANSLOCATION PROTEIN 1/PARACASPASE"/>
    <property type="match status" value="1"/>
</dbReference>
<dbReference type="OrthoDB" id="9816009at2"/>